<reference evidence="8 9" key="1">
    <citation type="submission" date="2020-04" db="EMBL/GenBank/DDBJ databases">
        <authorList>
            <person name="Wallbank WR R."/>
            <person name="Pardo Diaz C."/>
            <person name="Kozak K."/>
            <person name="Martin S."/>
            <person name="Jiggins C."/>
            <person name="Moest M."/>
            <person name="Warren A I."/>
            <person name="Byers J.R.P. K."/>
            <person name="Montejo-Kovacevich G."/>
            <person name="Yen C E."/>
        </authorList>
    </citation>
    <scope>NUCLEOTIDE SEQUENCE [LARGE SCALE GENOMIC DNA]</scope>
</reference>
<dbReference type="PANTHER" id="PTHR23098">
    <property type="entry name" value="AGAP001331-PA-RELATED"/>
    <property type="match status" value="1"/>
</dbReference>
<feature type="domain" description="Myb/SANT-like DNA-binding" evidence="7">
    <location>
        <begin position="3"/>
        <end position="75"/>
    </location>
</feature>
<protein>
    <recommendedName>
        <fullName evidence="2">Regulatory protein zeste</fullName>
    </recommendedName>
</protein>
<dbReference type="PANTHER" id="PTHR23098:SF16">
    <property type="entry name" value="REGULATORY PROTEIN ZESTE"/>
    <property type="match status" value="1"/>
</dbReference>
<organism evidence="8 9">
    <name type="scientific">Arctia plantaginis</name>
    <name type="common">Wood tiger moth</name>
    <name type="synonym">Phalaena plantaginis</name>
    <dbReference type="NCBI Taxonomy" id="874455"/>
    <lineage>
        <taxon>Eukaryota</taxon>
        <taxon>Metazoa</taxon>
        <taxon>Ecdysozoa</taxon>
        <taxon>Arthropoda</taxon>
        <taxon>Hexapoda</taxon>
        <taxon>Insecta</taxon>
        <taxon>Pterygota</taxon>
        <taxon>Neoptera</taxon>
        <taxon>Endopterygota</taxon>
        <taxon>Lepidoptera</taxon>
        <taxon>Glossata</taxon>
        <taxon>Ditrysia</taxon>
        <taxon>Noctuoidea</taxon>
        <taxon>Erebidae</taxon>
        <taxon>Arctiinae</taxon>
        <taxon>Arctia</taxon>
    </lineage>
</organism>
<evidence type="ECO:0000256" key="6">
    <source>
        <dbReference type="SAM" id="MobiDB-lite"/>
    </source>
</evidence>
<feature type="region of interest" description="Disordered" evidence="6">
    <location>
        <begin position="233"/>
        <end position="257"/>
    </location>
</feature>
<dbReference type="InterPro" id="IPR028002">
    <property type="entry name" value="Myb_DNA-bind_5"/>
</dbReference>
<sequence length="317" mass="35993">MKTSSSQFELMVTFMEQHGDLSKLLSNARGRVSNYQKWEELTRLLNSDGSGCTKTTEKWKKVWSDYKNNTKKKAARLHRSANATGGGPAMFSKLSDFEQRVLKITGVQAATGLAVEEAGLPQVINTHLDSVEDIVSTPQPHQFLEVPIVPASPQLTRAISSPPHTFVEEEVQTSQYLHQPEQSASGQTLPESRPATTSHLSYVEVHVEGHGTISPSRPTSPIHVVEPAPAMTGETTPRRMRVRNRTSPRRRVRPSHTEQATQHFLQAEAFWQQFKAQQHQDYMELRREQNRIRIMEVETQRRALDILDKFVNKYCKE</sequence>
<dbReference type="GO" id="GO:0005634">
    <property type="term" value="C:nucleus"/>
    <property type="evidence" value="ECO:0007669"/>
    <property type="project" value="TreeGrafter"/>
</dbReference>
<dbReference type="AlphaFoldDB" id="A0A8S0ZLQ0"/>
<evidence type="ECO:0000259" key="7">
    <source>
        <dbReference type="Pfam" id="PF13873"/>
    </source>
</evidence>
<feature type="compositionally biased region" description="Basic residues" evidence="6">
    <location>
        <begin position="238"/>
        <end position="254"/>
    </location>
</feature>
<evidence type="ECO:0000256" key="5">
    <source>
        <dbReference type="ARBA" id="ARBA00025466"/>
    </source>
</evidence>
<evidence type="ECO:0000256" key="2">
    <source>
        <dbReference type="ARBA" id="ARBA00016807"/>
    </source>
</evidence>
<comment type="function">
    <text evidence="5">Involved in transvection phenomena (= synapsis-dependent gene expression), where the synaptic pairing of chromosomes carrying genes with which zeste interacts influences the expression of these genes. Zeste binds to DNA and stimulates transcription from a nearby promoter.</text>
</comment>
<evidence type="ECO:0000256" key="4">
    <source>
        <dbReference type="ARBA" id="ARBA00023163"/>
    </source>
</evidence>
<proteinExistence type="predicted"/>
<feature type="region of interest" description="Disordered" evidence="6">
    <location>
        <begin position="171"/>
        <end position="196"/>
    </location>
</feature>
<gene>
    <name evidence="8" type="ORF">APLA_LOCUS6311</name>
</gene>
<keyword evidence="3" id="KW-0805">Transcription regulation</keyword>
<comment type="caution">
    <text evidence="8">The sequence shown here is derived from an EMBL/GenBank/DDBJ whole genome shotgun (WGS) entry which is preliminary data.</text>
</comment>
<name>A0A8S0ZLQ0_ARCPL</name>
<dbReference type="Proteomes" id="UP000494256">
    <property type="component" value="Unassembled WGS sequence"/>
</dbReference>
<evidence type="ECO:0000256" key="3">
    <source>
        <dbReference type="ARBA" id="ARBA00023015"/>
    </source>
</evidence>
<evidence type="ECO:0000313" key="9">
    <source>
        <dbReference type="Proteomes" id="UP000494256"/>
    </source>
</evidence>
<dbReference type="EMBL" id="CADEBD010000294">
    <property type="protein sequence ID" value="CAB3233995.1"/>
    <property type="molecule type" value="Genomic_DNA"/>
</dbReference>
<evidence type="ECO:0000256" key="1">
    <source>
        <dbReference type="ARBA" id="ARBA00011764"/>
    </source>
</evidence>
<evidence type="ECO:0000313" key="8">
    <source>
        <dbReference type="EMBL" id="CAB3233995.1"/>
    </source>
</evidence>
<comment type="subunit">
    <text evidence="1">Self-associates forming complexes of several hundred monomers.</text>
</comment>
<feature type="compositionally biased region" description="Polar residues" evidence="6">
    <location>
        <begin position="172"/>
        <end position="196"/>
    </location>
</feature>
<dbReference type="OrthoDB" id="429932at2759"/>
<dbReference type="Pfam" id="PF13873">
    <property type="entry name" value="Myb_DNA-bind_5"/>
    <property type="match status" value="1"/>
</dbReference>
<accession>A0A8S0ZLQ0</accession>
<keyword evidence="4" id="KW-0804">Transcription</keyword>